<dbReference type="CDD" id="cd01948">
    <property type="entry name" value="EAL"/>
    <property type="match status" value="1"/>
</dbReference>
<dbReference type="SUPFAM" id="SSF141868">
    <property type="entry name" value="EAL domain-like"/>
    <property type="match status" value="1"/>
</dbReference>
<evidence type="ECO:0000259" key="1">
    <source>
        <dbReference type="PROSITE" id="PS50883"/>
    </source>
</evidence>
<proteinExistence type="predicted"/>
<evidence type="ECO:0000313" key="2">
    <source>
        <dbReference type="EMBL" id="QTC92212.1"/>
    </source>
</evidence>
<dbReference type="GO" id="GO:0071111">
    <property type="term" value="F:cyclic-guanylate-specific phosphodiesterase activity"/>
    <property type="evidence" value="ECO:0007669"/>
    <property type="project" value="InterPro"/>
</dbReference>
<organism evidence="2 3">
    <name type="scientific">Brevundimonas goettingensis</name>
    <dbReference type="NCBI Taxonomy" id="2774190"/>
    <lineage>
        <taxon>Bacteria</taxon>
        <taxon>Pseudomonadati</taxon>
        <taxon>Pseudomonadota</taxon>
        <taxon>Alphaproteobacteria</taxon>
        <taxon>Caulobacterales</taxon>
        <taxon>Caulobacteraceae</taxon>
        <taxon>Brevundimonas</taxon>
    </lineage>
</organism>
<dbReference type="Proteomes" id="UP000663918">
    <property type="component" value="Chromosome"/>
</dbReference>
<gene>
    <name evidence="2" type="ORF">IFJ75_04725</name>
</gene>
<dbReference type="KEGG" id="bgoe:IFJ75_04725"/>
<accession>A0A975C5Z9</accession>
<dbReference type="PANTHER" id="PTHR33121">
    <property type="entry name" value="CYCLIC DI-GMP PHOSPHODIESTERASE PDEF"/>
    <property type="match status" value="1"/>
</dbReference>
<dbReference type="EMBL" id="CP062222">
    <property type="protein sequence ID" value="QTC92212.1"/>
    <property type="molecule type" value="Genomic_DNA"/>
</dbReference>
<dbReference type="AlphaFoldDB" id="A0A975C5Z9"/>
<sequence>MKPNPRLLGLAFASADILLELDPEGQIVFALGSAPARDCPSPEAWRGRHLNDFLGKASRSAFASATKGLADGARTGLVDILLVCDETQARRARIRAFRLPELAPALSCGIIFEGAAFSLELPPAPRLLDAEAFLDRSRHNLEQAVESSTIAVAFVDVPGLAVADGEDGHRAGVRIQAALQAASVDGSSAARLAPERFALLRHAEDGRDVALEVFEAAAAEGLDLSPLVAQALIPRGADVVSTLKALRFTIEGCLQNTALEHPERLFSQTLKTTLQHADQFRVAVRAHQFALHYQPIVDLGSGAVHHFEALARFGPDSPAKAICMAEELGLIEEFDLAVLEKALHKARQPGNGLIKLAVNVSAASLSTDHYVEALLRLTGGDPLERRRLMIEVTETAAMQDLDAADRRLRVLRAAGVKVCIDDFGSGSASYDYLRGLSVDSVKIDGSFIRDLQPDTRAHTLVRHLVDLCGSLKLTTIAEMIETEPVADTLRALGVDYGQGWLFGRAEAEPQAATFAPVSAAPRRTGAQTSWR</sequence>
<dbReference type="SMART" id="SM00052">
    <property type="entry name" value="EAL"/>
    <property type="match status" value="1"/>
</dbReference>
<feature type="domain" description="EAL" evidence="1">
    <location>
        <begin position="273"/>
        <end position="519"/>
    </location>
</feature>
<name>A0A975C5Z9_9CAUL</name>
<dbReference type="RefSeq" id="WP_207931492.1">
    <property type="nucleotide sequence ID" value="NZ_CP062222.1"/>
</dbReference>
<dbReference type="PROSITE" id="PS50883">
    <property type="entry name" value="EAL"/>
    <property type="match status" value="1"/>
</dbReference>
<reference evidence="2" key="1">
    <citation type="submission" date="2020-09" db="EMBL/GenBank/DDBJ databases">
        <title>Brevundimonas sp. LVF2 isolated from a puddle in Goettingen, Germany.</title>
        <authorList>
            <person name="Friedrich I."/>
            <person name="Klassen A."/>
            <person name="Hannes N."/>
            <person name="Schneider D."/>
            <person name="Hertel R."/>
            <person name="Daniel R."/>
        </authorList>
    </citation>
    <scope>NUCLEOTIDE SEQUENCE</scope>
    <source>
        <strain evidence="2">LVF2</strain>
    </source>
</reference>
<dbReference type="InterPro" id="IPR050706">
    <property type="entry name" value="Cyclic-di-GMP_PDE-like"/>
</dbReference>
<evidence type="ECO:0000313" key="3">
    <source>
        <dbReference type="Proteomes" id="UP000663918"/>
    </source>
</evidence>
<dbReference type="Gene3D" id="3.20.20.450">
    <property type="entry name" value="EAL domain"/>
    <property type="match status" value="1"/>
</dbReference>
<dbReference type="InterPro" id="IPR001633">
    <property type="entry name" value="EAL_dom"/>
</dbReference>
<keyword evidence="3" id="KW-1185">Reference proteome</keyword>
<protein>
    <submittedName>
        <fullName evidence="2">EAL domain-containing protein</fullName>
    </submittedName>
</protein>
<dbReference type="InterPro" id="IPR035919">
    <property type="entry name" value="EAL_sf"/>
</dbReference>
<dbReference type="Pfam" id="PF00563">
    <property type="entry name" value="EAL"/>
    <property type="match status" value="1"/>
</dbReference>
<dbReference type="Gene3D" id="3.30.450.20">
    <property type="entry name" value="PAS domain"/>
    <property type="match status" value="1"/>
</dbReference>
<dbReference type="PANTHER" id="PTHR33121:SF79">
    <property type="entry name" value="CYCLIC DI-GMP PHOSPHODIESTERASE PDED-RELATED"/>
    <property type="match status" value="1"/>
</dbReference>